<dbReference type="Pfam" id="PF25893">
    <property type="entry name" value="HH_CzcB"/>
    <property type="match status" value="1"/>
</dbReference>
<dbReference type="Gene3D" id="2.40.50.100">
    <property type="match status" value="1"/>
</dbReference>
<accession>A0ABX2N451</accession>
<evidence type="ECO:0000259" key="5">
    <source>
        <dbReference type="Pfam" id="PF25893"/>
    </source>
</evidence>
<reference evidence="9 10" key="1">
    <citation type="submission" date="2020-06" db="EMBL/GenBank/DDBJ databases">
        <authorList>
            <person name="Kim S.-J."/>
            <person name="Park S.-J."/>
        </authorList>
    </citation>
    <scope>NUCLEOTIDE SEQUENCE [LARGE SCALE GENOMIC DNA]</scope>
    <source>
        <strain evidence="9 10">SW-151</strain>
    </source>
</reference>
<dbReference type="Gene3D" id="1.10.287.470">
    <property type="entry name" value="Helix hairpin bin"/>
    <property type="match status" value="1"/>
</dbReference>
<dbReference type="InterPro" id="IPR051909">
    <property type="entry name" value="MFP_Cation_Efflux"/>
</dbReference>
<protein>
    <submittedName>
        <fullName evidence="9">Efflux RND transporter periplasmic adaptor subunit</fullName>
    </submittedName>
</protein>
<keyword evidence="3" id="KW-0175">Coiled coil</keyword>
<dbReference type="PANTHER" id="PTHR30097:SF15">
    <property type="entry name" value="CATION EFFLUX SYSTEM PROTEIN CUSB"/>
    <property type="match status" value="1"/>
</dbReference>
<dbReference type="EMBL" id="JABWMH010000003">
    <property type="protein sequence ID" value="NVD28346.1"/>
    <property type="molecule type" value="Genomic_DNA"/>
</dbReference>
<evidence type="ECO:0000259" key="8">
    <source>
        <dbReference type="Pfam" id="PF25975"/>
    </source>
</evidence>
<evidence type="ECO:0000256" key="1">
    <source>
        <dbReference type="ARBA" id="ARBA00009477"/>
    </source>
</evidence>
<organism evidence="9 10">
    <name type="scientific">Parasphingorhabdus flavimaris</name>
    <dbReference type="NCBI Taxonomy" id="266812"/>
    <lineage>
        <taxon>Bacteria</taxon>
        <taxon>Pseudomonadati</taxon>
        <taxon>Pseudomonadota</taxon>
        <taxon>Alphaproteobacteria</taxon>
        <taxon>Sphingomonadales</taxon>
        <taxon>Sphingomonadaceae</taxon>
        <taxon>Parasphingorhabdus</taxon>
    </lineage>
</organism>
<feature type="region of interest" description="Disordered" evidence="4">
    <location>
        <begin position="31"/>
        <end position="50"/>
    </location>
</feature>
<dbReference type="PANTHER" id="PTHR30097">
    <property type="entry name" value="CATION EFFLUX SYSTEM PROTEIN CUSB"/>
    <property type="match status" value="1"/>
</dbReference>
<proteinExistence type="inferred from homology"/>
<keyword evidence="10" id="KW-1185">Reference proteome</keyword>
<evidence type="ECO:0000259" key="6">
    <source>
        <dbReference type="Pfam" id="PF25954"/>
    </source>
</evidence>
<feature type="domain" description="CusB-like beta-barrel" evidence="6">
    <location>
        <begin position="234"/>
        <end position="303"/>
    </location>
</feature>
<sequence length="383" mass="39841">MNNRKWIIIAGLAIAFAVVLGVIFNGSTGGSAENQGAANTTEENHSEEEGVVEMTEEQLRASEIGIFDVAPSSLDAEIIAQGSVAPSPQGQAILSAGAEGRVTNIKKRLGDAVRRGETVATIESREAAAISSEVTSAASRAALARSQLNREQRLFDEKITARADLETARAENQQAAAEARRASQAATASGVSGRFIAVRSPIGGRITSSPAILGSYVTAQDELFRIANPNLIQIEAAVPAEDARKISTGAAATVETPEGEISARVLAVTPAADPENRAAIVVLAPASGARLVPGEYVRVRILQQATSDQSTALIVPAEAVQSVEGRNVVFVKTKSGFRARSVTTGAKSGGRIEIVDGLKSGEQIAGKNAFLLKSELGRGEAEH</sequence>
<evidence type="ECO:0000256" key="3">
    <source>
        <dbReference type="SAM" id="Coils"/>
    </source>
</evidence>
<dbReference type="RefSeq" id="WP_100093798.1">
    <property type="nucleotide sequence ID" value="NZ_JABWMH010000003.1"/>
</dbReference>
<evidence type="ECO:0000313" key="10">
    <source>
        <dbReference type="Proteomes" id="UP000652427"/>
    </source>
</evidence>
<dbReference type="InterPro" id="IPR058792">
    <property type="entry name" value="Beta-barrel_RND_2"/>
</dbReference>
<name>A0ABX2N451_9SPHN</name>
<feature type="coiled-coil region" evidence="3">
    <location>
        <begin position="158"/>
        <end position="185"/>
    </location>
</feature>
<evidence type="ECO:0000259" key="7">
    <source>
        <dbReference type="Pfam" id="PF25973"/>
    </source>
</evidence>
<feature type="domain" description="CzcB-like C-terminal circularly permuted SH3-like" evidence="8">
    <location>
        <begin position="314"/>
        <end position="373"/>
    </location>
</feature>
<dbReference type="InterPro" id="IPR058649">
    <property type="entry name" value="CzcB_C"/>
</dbReference>
<keyword evidence="2" id="KW-0813">Transport</keyword>
<dbReference type="Pfam" id="PF25973">
    <property type="entry name" value="BSH_CzcB"/>
    <property type="match status" value="1"/>
</dbReference>
<feature type="domain" description="CzcB-like barrel-sandwich hybrid" evidence="7">
    <location>
        <begin position="94"/>
        <end position="228"/>
    </location>
</feature>
<evidence type="ECO:0000313" key="9">
    <source>
        <dbReference type="EMBL" id="NVD28346.1"/>
    </source>
</evidence>
<dbReference type="InterPro" id="IPR006143">
    <property type="entry name" value="RND_pump_MFP"/>
</dbReference>
<dbReference type="NCBIfam" id="TIGR01730">
    <property type="entry name" value="RND_mfp"/>
    <property type="match status" value="1"/>
</dbReference>
<gene>
    <name evidence="9" type="ORF">HUO14_10580</name>
</gene>
<dbReference type="Proteomes" id="UP000652427">
    <property type="component" value="Unassembled WGS sequence"/>
</dbReference>
<dbReference type="Pfam" id="PF25975">
    <property type="entry name" value="CzcB_C"/>
    <property type="match status" value="1"/>
</dbReference>
<comment type="similarity">
    <text evidence="1">Belongs to the membrane fusion protein (MFP) (TC 8.A.1) family.</text>
</comment>
<dbReference type="Pfam" id="PF25954">
    <property type="entry name" value="Beta-barrel_RND_2"/>
    <property type="match status" value="1"/>
</dbReference>
<dbReference type="InterPro" id="IPR058647">
    <property type="entry name" value="BSH_CzcB-like"/>
</dbReference>
<dbReference type="Gene3D" id="2.40.30.170">
    <property type="match status" value="1"/>
</dbReference>
<comment type="caution">
    <text evidence="9">The sequence shown here is derived from an EMBL/GenBank/DDBJ whole genome shotgun (WGS) entry which is preliminary data.</text>
</comment>
<feature type="domain" description="CzcB-like alpha-helical hairpin" evidence="5">
    <location>
        <begin position="131"/>
        <end position="185"/>
    </location>
</feature>
<evidence type="ECO:0000256" key="4">
    <source>
        <dbReference type="SAM" id="MobiDB-lite"/>
    </source>
</evidence>
<evidence type="ECO:0000256" key="2">
    <source>
        <dbReference type="ARBA" id="ARBA00022448"/>
    </source>
</evidence>
<dbReference type="Gene3D" id="2.40.420.20">
    <property type="match status" value="1"/>
</dbReference>
<dbReference type="InterPro" id="IPR058648">
    <property type="entry name" value="HH_CzcB-like"/>
</dbReference>
<dbReference type="SUPFAM" id="SSF111369">
    <property type="entry name" value="HlyD-like secretion proteins"/>
    <property type="match status" value="1"/>
</dbReference>